<sequence>MQQEDQQRAQQQQAADRLFYAKQNELDQRSMELQRAEEECRKAINESIKNYNDALVISRNSRTSYIKKRQEEYDNFAEMANMITSDLLTENPDQAISQFGPRRVVPDRWKGMNEDQLRRIREEQQHQIEEKKRRNEEEQQREDEWNRRRITEAKAGMIVEKNLERERRTFEHNLYNDNQRLANEQRNLKAYLDRVVYTNQPTAAYFMQFNTSSR</sequence>
<protein>
    <recommendedName>
        <fullName evidence="14">RIB43A-like with coiled-coils protein 2</fullName>
    </recommendedName>
</protein>
<comment type="similarity">
    <text evidence="2">Belongs to the RIB43A family.</text>
</comment>
<dbReference type="Proteomes" id="UP000663854">
    <property type="component" value="Unassembled WGS sequence"/>
</dbReference>
<comment type="subcellular location">
    <subcellularLocation>
        <location evidence="1">Cytoplasm</location>
        <location evidence="1">Cytoskeleton</location>
        <location evidence="1">Flagellum axoneme</location>
    </subcellularLocation>
</comment>
<name>A0A816D0R0_9BILA</name>
<evidence type="ECO:0000256" key="6">
    <source>
        <dbReference type="ARBA" id="ARBA00023069"/>
    </source>
</evidence>
<gene>
    <name evidence="12" type="ORF">JXQ802_LOCUS51306</name>
    <name evidence="11" type="ORF">PYM288_LOCUS35078</name>
</gene>
<dbReference type="PANTHER" id="PTHR14517">
    <property type="entry name" value="RIB43A-RELATED"/>
    <property type="match status" value="1"/>
</dbReference>
<evidence type="ECO:0008006" key="14">
    <source>
        <dbReference type="Google" id="ProtNLM"/>
    </source>
</evidence>
<evidence type="ECO:0000256" key="9">
    <source>
        <dbReference type="ARBA" id="ARBA00046435"/>
    </source>
</evidence>
<keyword evidence="13" id="KW-1185">Reference proteome</keyword>
<keyword evidence="5" id="KW-0175">Coiled coil</keyword>
<dbReference type="InterPro" id="IPR008805">
    <property type="entry name" value="RIB43A"/>
</dbReference>
<accession>A0A816D0R0</accession>
<comment type="caution">
    <text evidence="12">The sequence shown here is derived from an EMBL/GenBank/DDBJ whole genome shotgun (WGS) entry which is preliminary data.</text>
</comment>
<dbReference type="PANTHER" id="PTHR14517:SF6">
    <property type="entry name" value="RE41410P"/>
    <property type="match status" value="1"/>
</dbReference>
<dbReference type="Proteomes" id="UP000663870">
    <property type="component" value="Unassembled WGS sequence"/>
</dbReference>
<reference evidence="12" key="1">
    <citation type="submission" date="2021-02" db="EMBL/GenBank/DDBJ databases">
        <authorList>
            <person name="Nowell W R."/>
        </authorList>
    </citation>
    <scope>NUCLEOTIDE SEQUENCE</scope>
</reference>
<keyword evidence="3" id="KW-0963">Cytoplasm</keyword>
<evidence type="ECO:0000313" key="13">
    <source>
        <dbReference type="Proteomes" id="UP000663870"/>
    </source>
</evidence>
<evidence type="ECO:0000256" key="1">
    <source>
        <dbReference type="ARBA" id="ARBA00004611"/>
    </source>
</evidence>
<evidence type="ECO:0000256" key="4">
    <source>
        <dbReference type="ARBA" id="ARBA00022846"/>
    </source>
</evidence>
<feature type="region of interest" description="Disordered" evidence="10">
    <location>
        <begin position="124"/>
        <end position="144"/>
    </location>
</feature>
<proteinExistence type="inferred from homology"/>
<organism evidence="12 13">
    <name type="scientific">Rotaria sordida</name>
    <dbReference type="NCBI Taxonomy" id="392033"/>
    <lineage>
        <taxon>Eukaryota</taxon>
        <taxon>Metazoa</taxon>
        <taxon>Spiralia</taxon>
        <taxon>Gnathifera</taxon>
        <taxon>Rotifera</taxon>
        <taxon>Eurotatoria</taxon>
        <taxon>Bdelloidea</taxon>
        <taxon>Philodinida</taxon>
        <taxon>Philodinidae</taxon>
        <taxon>Rotaria</taxon>
    </lineage>
</organism>
<keyword evidence="6" id="KW-0969">Cilium</keyword>
<evidence type="ECO:0000256" key="10">
    <source>
        <dbReference type="SAM" id="MobiDB-lite"/>
    </source>
</evidence>
<dbReference type="Pfam" id="PF05914">
    <property type="entry name" value="RIB43A"/>
    <property type="match status" value="1"/>
</dbReference>
<dbReference type="EMBL" id="CAJNOL010007307">
    <property type="protein sequence ID" value="CAF1627076.1"/>
    <property type="molecule type" value="Genomic_DNA"/>
</dbReference>
<evidence type="ECO:0000256" key="7">
    <source>
        <dbReference type="ARBA" id="ARBA00023212"/>
    </source>
</evidence>
<evidence type="ECO:0000256" key="3">
    <source>
        <dbReference type="ARBA" id="ARBA00022490"/>
    </source>
</evidence>
<evidence type="ECO:0000256" key="5">
    <source>
        <dbReference type="ARBA" id="ARBA00023054"/>
    </source>
</evidence>
<keyword evidence="4" id="KW-0282">Flagellum</keyword>
<evidence type="ECO:0000313" key="12">
    <source>
        <dbReference type="EMBL" id="CAF1627076.1"/>
    </source>
</evidence>
<comment type="subunit">
    <text evidence="9">Microtubule inner protein component of sperm flagellar doublet microtubules.</text>
</comment>
<evidence type="ECO:0000256" key="8">
    <source>
        <dbReference type="ARBA" id="ARBA00023273"/>
    </source>
</evidence>
<evidence type="ECO:0000256" key="2">
    <source>
        <dbReference type="ARBA" id="ARBA00006875"/>
    </source>
</evidence>
<evidence type="ECO:0000313" key="11">
    <source>
        <dbReference type="EMBL" id="CAF1409764.1"/>
    </source>
</evidence>
<dbReference type="AlphaFoldDB" id="A0A816D0R0"/>
<keyword evidence="7" id="KW-0206">Cytoskeleton</keyword>
<keyword evidence="8" id="KW-0966">Cell projection</keyword>
<dbReference type="EMBL" id="CAJNOH010005786">
    <property type="protein sequence ID" value="CAF1409764.1"/>
    <property type="molecule type" value="Genomic_DNA"/>
</dbReference>